<dbReference type="RefSeq" id="WP_118200163.1">
    <property type="nucleotide sequence ID" value="NZ_QRIF01000007.1"/>
</dbReference>
<dbReference type="InterPro" id="IPR009061">
    <property type="entry name" value="DNA-bd_dom_put_sf"/>
</dbReference>
<reference evidence="3 4" key="1">
    <citation type="submission" date="2018-08" db="EMBL/GenBank/DDBJ databases">
        <title>A genome reference for cultivated species of the human gut microbiota.</title>
        <authorList>
            <person name="Zou Y."/>
            <person name="Xue W."/>
            <person name="Luo G."/>
        </authorList>
    </citation>
    <scope>NUCLEOTIDE SEQUENCE [LARGE SCALE GENOMIC DNA]</scope>
    <source>
        <strain evidence="3 4">AM22-1</strain>
    </source>
</reference>
<dbReference type="SUPFAM" id="SSF46955">
    <property type="entry name" value="Putative DNA-binding domain"/>
    <property type="match status" value="1"/>
</dbReference>
<evidence type="ECO:0000313" key="4">
    <source>
        <dbReference type="Proteomes" id="UP000286501"/>
    </source>
</evidence>
<accession>A0A3R6GAW9</accession>
<sequence>MDSMYLFLDDVGENGRSGGESPNRHGEPKTKKLDMNINSLLSADANISVVVSIADLKEFALNVVAEAMAAKEAEKKEERYLTPDVVADMVGVSKNTLWRWEKEKYLIPIKVGRKSRYKLSDVKSILEGRG</sequence>
<evidence type="ECO:0000259" key="2">
    <source>
        <dbReference type="Pfam" id="PF12728"/>
    </source>
</evidence>
<dbReference type="GO" id="GO:0003677">
    <property type="term" value="F:DNA binding"/>
    <property type="evidence" value="ECO:0007669"/>
    <property type="project" value="UniProtKB-KW"/>
</dbReference>
<dbReference type="EMBL" id="QRIN01000005">
    <property type="protein sequence ID" value="RHG68772.1"/>
    <property type="molecule type" value="Genomic_DNA"/>
</dbReference>
<feature type="region of interest" description="Disordered" evidence="1">
    <location>
        <begin position="12"/>
        <end position="31"/>
    </location>
</feature>
<dbReference type="InterPro" id="IPR041657">
    <property type="entry name" value="HTH_17"/>
</dbReference>
<feature type="domain" description="Helix-turn-helix" evidence="2">
    <location>
        <begin position="80"/>
        <end position="129"/>
    </location>
</feature>
<name>A0A3R6GAW9_9BACT</name>
<gene>
    <name evidence="3" type="ORF">DW250_01875</name>
</gene>
<keyword evidence="3" id="KW-0238">DNA-binding</keyword>
<protein>
    <submittedName>
        <fullName evidence="3">DNA-binding protein</fullName>
    </submittedName>
</protein>
<dbReference type="AlphaFoldDB" id="A0A3R6GAW9"/>
<dbReference type="Gene3D" id="1.10.10.60">
    <property type="entry name" value="Homeodomain-like"/>
    <property type="match status" value="1"/>
</dbReference>
<evidence type="ECO:0000256" key="1">
    <source>
        <dbReference type="SAM" id="MobiDB-lite"/>
    </source>
</evidence>
<dbReference type="Proteomes" id="UP000286501">
    <property type="component" value="Unassembled WGS sequence"/>
</dbReference>
<proteinExistence type="predicted"/>
<feature type="compositionally biased region" description="Basic and acidic residues" evidence="1">
    <location>
        <begin position="22"/>
        <end position="31"/>
    </location>
</feature>
<evidence type="ECO:0000313" key="3">
    <source>
        <dbReference type="EMBL" id="RHG68772.1"/>
    </source>
</evidence>
<dbReference type="Pfam" id="PF12728">
    <property type="entry name" value="HTH_17"/>
    <property type="match status" value="1"/>
</dbReference>
<comment type="caution">
    <text evidence="3">The sequence shown here is derived from an EMBL/GenBank/DDBJ whole genome shotgun (WGS) entry which is preliminary data.</text>
</comment>
<organism evidence="3 4">
    <name type="scientific">Segatella copri</name>
    <dbReference type="NCBI Taxonomy" id="165179"/>
    <lineage>
        <taxon>Bacteria</taxon>
        <taxon>Pseudomonadati</taxon>
        <taxon>Bacteroidota</taxon>
        <taxon>Bacteroidia</taxon>
        <taxon>Bacteroidales</taxon>
        <taxon>Prevotellaceae</taxon>
        <taxon>Segatella</taxon>
    </lineage>
</organism>